<keyword evidence="2" id="KW-1185">Reference proteome</keyword>
<sequence>MAIPSRTWTMRSQRRRKTAALPPPHSARNVGAREKTESESGTMVDFSEVGPRQGSGKWRAEFVLLGGCATLATALCNLTSLHSFAQPLTGTGRVGNSAADLHLPPPQAPGESVVPLLPPTLVGCGHGPTNNGHRGRNACSHPLQKRDSTRLGLVPCGTRPPGCHHALVPNTFRPARDMALPPMSRTVRARGSSSPPPDLLCVRGSCSPHASVAGGGHRARVFPASLTAAAPNKWWVTPPLGWGLTILLTPLPPKTSSLCSQFCF</sequence>
<proteinExistence type="predicted"/>
<comment type="caution">
    <text evidence="1">The sequence shown here is derived from an EMBL/GenBank/DDBJ whole genome shotgun (WGS) entry which is preliminary data.</text>
</comment>
<organism evidence="1 2">
    <name type="scientific">Chaetomium tenue</name>
    <dbReference type="NCBI Taxonomy" id="1854479"/>
    <lineage>
        <taxon>Eukaryota</taxon>
        <taxon>Fungi</taxon>
        <taxon>Dikarya</taxon>
        <taxon>Ascomycota</taxon>
        <taxon>Pezizomycotina</taxon>
        <taxon>Sordariomycetes</taxon>
        <taxon>Sordariomycetidae</taxon>
        <taxon>Sordariales</taxon>
        <taxon>Chaetomiaceae</taxon>
        <taxon>Chaetomium</taxon>
    </lineage>
</organism>
<dbReference type="EMBL" id="JAGIZQ010000005">
    <property type="protein sequence ID" value="KAH6627962.1"/>
    <property type="molecule type" value="Genomic_DNA"/>
</dbReference>
<dbReference type="Proteomes" id="UP000724584">
    <property type="component" value="Unassembled WGS sequence"/>
</dbReference>
<accession>A0ACB7P5U7</accession>
<protein>
    <submittedName>
        <fullName evidence="1">Uncharacterized protein</fullName>
    </submittedName>
</protein>
<evidence type="ECO:0000313" key="2">
    <source>
        <dbReference type="Proteomes" id="UP000724584"/>
    </source>
</evidence>
<gene>
    <name evidence="1" type="ORF">F5144DRAFT_289761</name>
</gene>
<evidence type="ECO:0000313" key="1">
    <source>
        <dbReference type="EMBL" id="KAH6627962.1"/>
    </source>
</evidence>
<name>A0ACB7P5U7_9PEZI</name>
<reference evidence="1 2" key="1">
    <citation type="journal article" date="2021" name="Nat. Commun.">
        <title>Genetic determinants of endophytism in the Arabidopsis root mycobiome.</title>
        <authorList>
            <person name="Mesny F."/>
            <person name="Miyauchi S."/>
            <person name="Thiergart T."/>
            <person name="Pickel B."/>
            <person name="Atanasova L."/>
            <person name="Karlsson M."/>
            <person name="Huettel B."/>
            <person name="Barry K.W."/>
            <person name="Haridas S."/>
            <person name="Chen C."/>
            <person name="Bauer D."/>
            <person name="Andreopoulos W."/>
            <person name="Pangilinan J."/>
            <person name="LaButti K."/>
            <person name="Riley R."/>
            <person name="Lipzen A."/>
            <person name="Clum A."/>
            <person name="Drula E."/>
            <person name="Henrissat B."/>
            <person name="Kohler A."/>
            <person name="Grigoriev I.V."/>
            <person name="Martin F.M."/>
            <person name="Hacquard S."/>
        </authorList>
    </citation>
    <scope>NUCLEOTIDE SEQUENCE [LARGE SCALE GENOMIC DNA]</scope>
    <source>
        <strain evidence="1 2">MPI-SDFR-AT-0079</strain>
    </source>
</reference>